<evidence type="ECO:0000256" key="2">
    <source>
        <dbReference type="SAM" id="Phobius"/>
    </source>
</evidence>
<dbReference type="Proteomes" id="UP000199322">
    <property type="component" value="Unassembled WGS sequence"/>
</dbReference>
<dbReference type="AlphaFoldDB" id="A0A1G6L2G3"/>
<proteinExistence type="predicted"/>
<keyword evidence="2" id="KW-0472">Membrane</keyword>
<evidence type="ECO:0000256" key="1">
    <source>
        <dbReference type="SAM" id="Coils"/>
    </source>
</evidence>
<keyword evidence="2" id="KW-0812">Transmembrane</keyword>
<dbReference type="RefSeq" id="WP_091403267.1">
    <property type="nucleotide sequence ID" value="NZ_FMYV01000003.1"/>
</dbReference>
<keyword evidence="1" id="KW-0175">Coiled coil</keyword>
<reference evidence="3 4" key="1">
    <citation type="submission" date="2016-10" db="EMBL/GenBank/DDBJ databases">
        <authorList>
            <person name="de Groot N.N."/>
        </authorList>
    </citation>
    <scope>NUCLEOTIDE SEQUENCE [LARGE SCALE GENOMIC DNA]</scope>
    <source>
        <strain evidence="3 4">WG14</strain>
    </source>
</reference>
<dbReference type="STRING" id="28234.SAMN04488588_0981"/>
<organism evidence="3 4">
    <name type="scientific">Geotoga petraea</name>
    <dbReference type="NCBI Taxonomy" id="28234"/>
    <lineage>
        <taxon>Bacteria</taxon>
        <taxon>Thermotogati</taxon>
        <taxon>Thermotogota</taxon>
        <taxon>Thermotogae</taxon>
        <taxon>Petrotogales</taxon>
        <taxon>Petrotogaceae</taxon>
        <taxon>Geotoga</taxon>
    </lineage>
</organism>
<evidence type="ECO:0008006" key="5">
    <source>
        <dbReference type="Google" id="ProtNLM"/>
    </source>
</evidence>
<feature type="transmembrane region" description="Helical" evidence="2">
    <location>
        <begin position="12"/>
        <end position="30"/>
    </location>
</feature>
<keyword evidence="4" id="KW-1185">Reference proteome</keyword>
<protein>
    <recommendedName>
        <fullName evidence="5">Transglycosylase SLT domain-containing protein</fullName>
    </recommendedName>
</protein>
<evidence type="ECO:0000313" key="3">
    <source>
        <dbReference type="EMBL" id="SDC37367.1"/>
    </source>
</evidence>
<sequence length="209" mass="25659">MDDLLKKRLVKFIITACLLFFIIFLIFEIYEINRRKDYQYKIEFFQHYLRDNYGLNDMIIADFVEVFEMLNEKRPDIAKKISPLEMIAIGEKETNFRNIKGDGDDSLGFFQVQEPTYWFVKNKYEDLFYEINFLGLPWIWDNVRVRPDAQLLSSMLYLYYLKDRFSEEYAYSHYNGGNIYYHQDIMVIINEIEEKYKQYRKQKERNQYD</sequence>
<keyword evidence="2" id="KW-1133">Transmembrane helix</keyword>
<evidence type="ECO:0000313" key="4">
    <source>
        <dbReference type="Proteomes" id="UP000199322"/>
    </source>
</evidence>
<accession>A0A1G6L2G3</accession>
<name>A0A1G6L2G3_9BACT</name>
<dbReference type="EMBL" id="FMYV01000003">
    <property type="protein sequence ID" value="SDC37367.1"/>
    <property type="molecule type" value="Genomic_DNA"/>
</dbReference>
<gene>
    <name evidence="3" type="ORF">SAMN04488588_0981</name>
</gene>
<feature type="coiled-coil region" evidence="1">
    <location>
        <begin position="182"/>
        <end position="209"/>
    </location>
</feature>